<name>A0A6C0BRH7_9ZZZZ</name>
<evidence type="ECO:0000313" key="1">
    <source>
        <dbReference type="EMBL" id="QHS94997.1"/>
    </source>
</evidence>
<reference evidence="1" key="1">
    <citation type="journal article" date="2020" name="Nature">
        <title>Giant virus diversity and host interactions through global metagenomics.</title>
        <authorList>
            <person name="Schulz F."/>
            <person name="Roux S."/>
            <person name="Paez-Espino D."/>
            <person name="Jungbluth S."/>
            <person name="Walsh D.A."/>
            <person name="Denef V.J."/>
            <person name="McMahon K.D."/>
            <person name="Konstantinidis K.T."/>
            <person name="Eloe-Fadrosh E.A."/>
            <person name="Kyrpides N.C."/>
            <person name="Woyke T."/>
        </authorList>
    </citation>
    <scope>NUCLEOTIDE SEQUENCE</scope>
    <source>
        <strain evidence="1">GVMAG-M-3300018428-16</strain>
    </source>
</reference>
<dbReference type="EMBL" id="MN739236">
    <property type="protein sequence ID" value="QHS94997.1"/>
    <property type="molecule type" value="Genomic_DNA"/>
</dbReference>
<organism evidence="1">
    <name type="scientific">viral metagenome</name>
    <dbReference type="NCBI Taxonomy" id="1070528"/>
    <lineage>
        <taxon>unclassified sequences</taxon>
        <taxon>metagenomes</taxon>
        <taxon>organismal metagenomes</taxon>
    </lineage>
</organism>
<dbReference type="Gene3D" id="3.40.50.11350">
    <property type="match status" value="1"/>
</dbReference>
<accession>A0A6C0BRH7</accession>
<protein>
    <submittedName>
        <fullName evidence="1">Uncharacterized protein</fullName>
    </submittedName>
</protein>
<dbReference type="AlphaFoldDB" id="A0A6C0BRH7"/>
<proteinExistence type="predicted"/>
<sequence>MSEELPILRCKHNSGFYSCCMYKLWQIIQYYNRYKSVPKEIDVREQFRWYKPGDLNENISYDFFEKPRNDIEIVYNGEIDFDHEYQWINFKKFNYSIFTPFIIKYYTPVPKVYEIVNEMEKKYKLDYENLGVLFYRGNDKRKETKPNNQIPNYNEHIKKGRELKTRNPNIKLIIQSDETEYINEMLTNFPDSIVFHDEIRHMNNNRRGTVDKVAGFGGEWTSEVGKQNYEHSFKFMAIMIIMSKCKHLVLNIGNCSLWVCFFRGNAENVDLYVMNKWE</sequence>